<evidence type="ECO:0000313" key="2">
    <source>
        <dbReference type="EMBL" id="KMW57449.1"/>
    </source>
</evidence>
<dbReference type="PANTHER" id="PTHR33840:SF2">
    <property type="entry name" value="TLE1 PHOSPHOLIPASE DOMAIN-CONTAINING PROTEIN"/>
    <property type="match status" value="1"/>
</dbReference>
<protein>
    <recommendedName>
        <fullName evidence="1">T6SS Phospholipase effector Tle1-like catalytic domain-containing protein</fullName>
    </recommendedName>
</protein>
<dbReference type="Pfam" id="PF09994">
    <property type="entry name" value="T6SS_Tle1-like_cat"/>
    <property type="match status" value="1"/>
</dbReference>
<dbReference type="Proteomes" id="UP000037178">
    <property type="component" value="Unassembled WGS sequence"/>
</dbReference>
<dbReference type="InterPro" id="IPR029058">
    <property type="entry name" value="AB_hydrolase_fold"/>
</dbReference>
<organism evidence="2 3">
    <name type="scientific">Candidatus Rhodobacter oscarellae</name>
    <dbReference type="NCBI Taxonomy" id="1675527"/>
    <lineage>
        <taxon>Bacteria</taxon>
        <taxon>Pseudomonadati</taxon>
        <taxon>Pseudomonadota</taxon>
        <taxon>Alphaproteobacteria</taxon>
        <taxon>Rhodobacterales</taxon>
        <taxon>Rhodobacter group</taxon>
        <taxon>Rhodobacter</taxon>
    </lineage>
</organism>
<comment type="caution">
    <text evidence="2">The sequence shown here is derived from an EMBL/GenBank/DDBJ whole genome shotgun (WGS) entry which is preliminary data.</text>
</comment>
<gene>
    <name evidence="2" type="ORF">AIOL_002413</name>
</gene>
<accession>A0A0J9E6J9</accession>
<dbReference type="OrthoDB" id="4378831at2"/>
<dbReference type="PANTHER" id="PTHR33840">
    <property type="match status" value="1"/>
</dbReference>
<dbReference type="PATRIC" id="fig|1675527.3.peg.2535"/>
<dbReference type="SUPFAM" id="SSF53474">
    <property type="entry name" value="alpha/beta-Hydrolases"/>
    <property type="match status" value="1"/>
</dbReference>
<reference evidence="2 3" key="1">
    <citation type="submission" date="2015-06" db="EMBL/GenBank/DDBJ databases">
        <title>Draft genome sequence of an Alphaproteobacteria species associated to the Mediterranean sponge Oscarella lobularis.</title>
        <authorList>
            <person name="Jourda C."/>
            <person name="Santini S."/>
            <person name="Claverie J.-M."/>
        </authorList>
    </citation>
    <scope>NUCLEOTIDE SEQUENCE [LARGE SCALE GENOMIC DNA]</scope>
    <source>
        <strain evidence="2">IGS</strain>
    </source>
</reference>
<sequence length="509" mass="58038">MRKLIVCMDGTGNEIGDGETNIVKFYRGFTQDENQLTFYVMGVGTNDGNSVNIRPSQKFFGVLGLAFGYGLEDDVLRGYRWLCKTYRGPEFYSKAWEKEHEDLPDDDPRKDSRGIEGDQIYVTGFSRGAYAARVLAGFIHDFGLVAPDQLHLVAPAFRAYRSLTKRDDENETASVRFRALRQFDRVLRPTIAPIRALLLFDTVASIIRLDWPWYTIPQNWSLAVVGKHALHRSTAANGSVRIVTHAMAVDERRSFFRNLNWTDNPAYRVYYGNRFKRGPERMQYVDQRWFPGYHSDIGGGYAENESGIGKITALWILDRLTQREEEADAEDLKILNAARVADGKPEVTAVPGHRPAPGLRFTGNRREVYLEGKVFNNKPGVNAAKIPYSEPDHCAPIHNSIFTDGAKPRASWVWLILELLPPKWVGRRDQKPPAWFRRLNPFYLPLLEPRQIPQSHQIDDSVYLRKADPDCGYDPENVTRDPVGEAQDWWINGWLNQPNPDAPNQAKGD</sequence>
<keyword evidence="3" id="KW-1185">Reference proteome</keyword>
<name>A0A0J9E6J9_9RHOB</name>
<dbReference type="EMBL" id="LFTY01000002">
    <property type="protein sequence ID" value="KMW57449.1"/>
    <property type="molecule type" value="Genomic_DNA"/>
</dbReference>
<dbReference type="InterPro" id="IPR018712">
    <property type="entry name" value="Tle1-like_cat"/>
</dbReference>
<proteinExistence type="predicted"/>
<evidence type="ECO:0000259" key="1">
    <source>
        <dbReference type="Pfam" id="PF09994"/>
    </source>
</evidence>
<evidence type="ECO:0000313" key="3">
    <source>
        <dbReference type="Proteomes" id="UP000037178"/>
    </source>
</evidence>
<dbReference type="RefSeq" id="WP_049643175.1">
    <property type="nucleotide sequence ID" value="NZ_LFTY01000002.1"/>
</dbReference>
<feature type="domain" description="T6SS Phospholipase effector Tle1-like catalytic" evidence="1">
    <location>
        <begin position="2"/>
        <end position="318"/>
    </location>
</feature>
<dbReference type="AlphaFoldDB" id="A0A0J9E6J9"/>
<dbReference type="STRING" id="1675527.AIOL_002413"/>